<dbReference type="EMBL" id="CABFWF030000014">
    <property type="protein sequence ID" value="CAD7048725.1"/>
    <property type="molecule type" value="Genomic_DNA"/>
</dbReference>
<sequence length="61" mass="6501">MNSKLPPIPEENRSDKGPGEGAAAALSQEKAADPATKNYAKQGQQGNSKINTTNQGYQQDR</sequence>
<dbReference type="Proteomes" id="UP000606921">
    <property type="component" value="Unassembled WGS sequence"/>
</dbReference>
<feature type="compositionally biased region" description="Polar residues" evidence="1">
    <location>
        <begin position="39"/>
        <end position="61"/>
    </location>
</feature>
<proteinExistence type="predicted"/>
<feature type="region of interest" description="Disordered" evidence="1">
    <location>
        <begin position="1"/>
        <end position="61"/>
    </location>
</feature>
<organism evidence="2 3">
    <name type="scientific">Pseudorhizobium endolithicum</name>
    <dbReference type="NCBI Taxonomy" id="1191678"/>
    <lineage>
        <taxon>Bacteria</taxon>
        <taxon>Pseudomonadati</taxon>
        <taxon>Pseudomonadota</taxon>
        <taxon>Alphaproteobacteria</taxon>
        <taxon>Hyphomicrobiales</taxon>
        <taxon>Rhizobiaceae</taxon>
        <taxon>Rhizobium/Agrobacterium group</taxon>
        <taxon>Pseudorhizobium</taxon>
    </lineage>
</organism>
<name>A0ABM8PU96_9HYPH</name>
<comment type="caution">
    <text evidence="2">The sequence shown here is derived from an EMBL/GenBank/DDBJ whole genome shotgun (WGS) entry which is preliminary data.</text>
</comment>
<evidence type="ECO:0000313" key="2">
    <source>
        <dbReference type="EMBL" id="CAD7048725.1"/>
    </source>
</evidence>
<gene>
    <name evidence="2" type="ORF">REJC140_01416</name>
</gene>
<reference evidence="2 3" key="1">
    <citation type="submission" date="2020-11" db="EMBL/GenBank/DDBJ databases">
        <authorList>
            <person name="Lassalle F."/>
        </authorList>
    </citation>
    <scope>NUCLEOTIDE SEQUENCE [LARGE SCALE GENOMIC DNA]</scope>
    <source>
        <strain evidence="2 3">JC140</strain>
    </source>
</reference>
<keyword evidence="3" id="KW-1185">Reference proteome</keyword>
<evidence type="ECO:0000313" key="3">
    <source>
        <dbReference type="Proteomes" id="UP000606921"/>
    </source>
</evidence>
<dbReference type="RefSeq" id="WP_142593544.1">
    <property type="nucleotide sequence ID" value="NZ_CABFWF030000014.1"/>
</dbReference>
<accession>A0ABM8PU96</accession>
<evidence type="ECO:0000256" key="1">
    <source>
        <dbReference type="SAM" id="MobiDB-lite"/>
    </source>
</evidence>
<protein>
    <submittedName>
        <fullName evidence="2">Uncharacterized protein</fullName>
    </submittedName>
</protein>